<keyword evidence="8" id="KW-1185">Reference proteome</keyword>
<comment type="subcellular location">
    <subcellularLocation>
        <location evidence="1">Cytoplasm</location>
        <location evidence="1">Cytoskeleton</location>
    </subcellularLocation>
</comment>
<keyword evidence="4 6" id="KW-0009">Actin-binding</keyword>
<keyword evidence="3" id="KW-0963">Cytoplasm</keyword>
<dbReference type="SMR" id="A2F845"/>
<dbReference type="GO" id="GO:0005856">
    <property type="term" value="C:cytoskeleton"/>
    <property type="evidence" value="ECO:0007669"/>
    <property type="project" value="UniProtKB-SubCell"/>
</dbReference>
<evidence type="ECO:0000256" key="4">
    <source>
        <dbReference type="ARBA" id="ARBA00023203"/>
    </source>
</evidence>
<dbReference type="AlphaFoldDB" id="A2F845"/>
<comment type="similarity">
    <text evidence="2 6">Belongs to the profilin family.</text>
</comment>
<dbReference type="PANTHER" id="PTHR11604:SF0">
    <property type="entry name" value="PROFILIN"/>
    <property type="match status" value="1"/>
</dbReference>
<dbReference type="SMART" id="SM00392">
    <property type="entry name" value="PROF"/>
    <property type="match status" value="1"/>
</dbReference>
<keyword evidence="5" id="KW-0206">Cytoskeleton</keyword>
<proteinExistence type="inferred from homology"/>
<evidence type="ECO:0000256" key="6">
    <source>
        <dbReference type="RuleBase" id="RU003909"/>
    </source>
</evidence>
<dbReference type="Pfam" id="PF00235">
    <property type="entry name" value="Profilin"/>
    <property type="match status" value="1"/>
</dbReference>
<dbReference type="GO" id="GO:0005938">
    <property type="term" value="C:cell cortex"/>
    <property type="evidence" value="ECO:0000318"/>
    <property type="project" value="GO_Central"/>
</dbReference>
<dbReference type="OrthoDB" id="421374at2759"/>
<evidence type="ECO:0000256" key="5">
    <source>
        <dbReference type="ARBA" id="ARBA00023212"/>
    </source>
</evidence>
<dbReference type="RefSeq" id="XP_001311851.1">
    <property type="nucleotide sequence ID" value="XM_001311850.1"/>
</dbReference>
<dbReference type="SUPFAM" id="SSF55770">
    <property type="entry name" value="Profilin (actin-binding protein)"/>
    <property type="match status" value="1"/>
</dbReference>
<dbReference type="InterPro" id="IPR036140">
    <property type="entry name" value="PFN_sf"/>
</dbReference>
<dbReference type="VEuPathDB" id="TrichDB:TVAG_242860"/>
<evidence type="ECO:0000256" key="1">
    <source>
        <dbReference type="ARBA" id="ARBA00004245"/>
    </source>
</evidence>
<sequence length="123" mass="13924">MSWTQFIDLLGTNITSAGIFRFDGESLAATKDFSITPEETVKLLDMYNKGSAFLSETFTFKGVEYSILRADSENIQMRYHSAGLMVSKCKSCFIFAYHTDRVQAQNCYEAVVHVANILRSYGY</sequence>
<dbReference type="InterPro" id="IPR005455">
    <property type="entry name" value="PFN_euk"/>
</dbReference>
<reference evidence="7" key="1">
    <citation type="submission" date="2006-10" db="EMBL/GenBank/DDBJ databases">
        <authorList>
            <person name="Amadeo P."/>
            <person name="Zhao Q."/>
            <person name="Wortman J."/>
            <person name="Fraser-Liggett C."/>
            <person name="Carlton J."/>
        </authorList>
    </citation>
    <scope>NUCLEOTIDE SEQUENCE</scope>
    <source>
        <strain evidence="7">G3</strain>
    </source>
</reference>
<protein>
    <recommendedName>
        <fullName evidence="6">Profilin</fullName>
    </recommendedName>
</protein>
<reference evidence="7" key="2">
    <citation type="journal article" date="2007" name="Science">
        <title>Draft genome sequence of the sexually transmitted pathogen Trichomonas vaginalis.</title>
        <authorList>
            <person name="Carlton J.M."/>
            <person name="Hirt R.P."/>
            <person name="Silva J.C."/>
            <person name="Delcher A.L."/>
            <person name="Schatz M."/>
            <person name="Zhao Q."/>
            <person name="Wortman J.R."/>
            <person name="Bidwell S.L."/>
            <person name="Alsmark U.C.M."/>
            <person name="Besteiro S."/>
            <person name="Sicheritz-Ponten T."/>
            <person name="Noel C.J."/>
            <person name="Dacks J.B."/>
            <person name="Foster P.G."/>
            <person name="Simillion C."/>
            <person name="Van de Peer Y."/>
            <person name="Miranda-Saavedra D."/>
            <person name="Barton G.J."/>
            <person name="Westrop G.D."/>
            <person name="Mueller S."/>
            <person name="Dessi D."/>
            <person name="Fiori P.L."/>
            <person name="Ren Q."/>
            <person name="Paulsen I."/>
            <person name="Zhang H."/>
            <person name="Bastida-Corcuera F.D."/>
            <person name="Simoes-Barbosa A."/>
            <person name="Brown M.T."/>
            <person name="Hayes R.D."/>
            <person name="Mukherjee M."/>
            <person name="Okumura C.Y."/>
            <person name="Schneider R."/>
            <person name="Smith A.J."/>
            <person name="Vanacova S."/>
            <person name="Villalvazo M."/>
            <person name="Haas B.J."/>
            <person name="Pertea M."/>
            <person name="Feldblyum T.V."/>
            <person name="Utterback T.R."/>
            <person name="Shu C.L."/>
            <person name="Osoegawa K."/>
            <person name="de Jong P.J."/>
            <person name="Hrdy I."/>
            <person name="Horvathova L."/>
            <person name="Zubacova Z."/>
            <person name="Dolezal P."/>
            <person name="Malik S.B."/>
            <person name="Logsdon J.M. Jr."/>
            <person name="Henze K."/>
            <person name="Gupta A."/>
            <person name="Wang C.C."/>
            <person name="Dunne R.L."/>
            <person name="Upcroft J.A."/>
            <person name="Upcroft P."/>
            <person name="White O."/>
            <person name="Salzberg S.L."/>
            <person name="Tang P."/>
            <person name="Chiu C.-H."/>
            <person name="Lee Y.-S."/>
            <person name="Embley T.M."/>
            <person name="Coombs G.H."/>
            <person name="Mottram J.C."/>
            <person name="Tachezy J."/>
            <person name="Fraser-Liggett C.M."/>
            <person name="Johnson P.J."/>
        </authorList>
    </citation>
    <scope>NUCLEOTIDE SEQUENCE [LARGE SCALE GENOMIC DNA]</scope>
    <source>
        <strain evidence="7">G3</strain>
    </source>
</reference>
<name>A2F845_TRIV3</name>
<dbReference type="Proteomes" id="UP000001542">
    <property type="component" value="Unassembled WGS sequence"/>
</dbReference>
<evidence type="ECO:0000313" key="7">
    <source>
        <dbReference type="EMBL" id="EAX98921.1"/>
    </source>
</evidence>
<accession>A2F845</accession>
<evidence type="ECO:0000256" key="3">
    <source>
        <dbReference type="ARBA" id="ARBA00022490"/>
    </source>
</evidence>
<gene>
    <name evidence="7" type="ORF">TVAG_242860</name>
</gene>
<dbReference type="InterPro" id="IPR048278">
    <property type="entry name" value="PFN"/>
</dbReference>
<dbReference type="STRING" id="5722.A2F845"/>
<dbReference type="VEuPathDB" id="TrichDB:TVAGG3_0283090"/>
<dbReference type="GO" id="GO:0003785">
    <property type="term" value="F:actin monomer binding"/>
    <property type="evidence" value="ECO:0000318"/>
    <property type="project" value="GO_Central"/>
</dbReference>
<dbReference type="KEGG" id="tva:4756721"/>
<dbReference type="PANTHER" id="PTHR11604">
    <property type="entry name" value="PROFILIN"/>
    <property type="match status" value="1"/>
</dbReference>
<dbReference type="OMA" id="SHCHIVA"/>
<dbReference type="InParanoid" id="A2F845"/>
<organism evidence="7 8">
    <name type="scientific">Trichomonas vaginalis (strain ATCC PRA-98 / G3)</name>
    <dbReference type="NCBI Taxonomy" id="412133"/>
    <lineage>
        <taxon>Eukaryota</taxon>
        <taxon>Metamonada</taxon>
        <taxon>Parabasalia</taxon>
        <taxon>Trichomonadida</taxon>
        <taxon>Trichomonadidae</taxon>
        <taxon>Trichomonas</taxon>
    </lineage>
</organism>
<dbReference type="Gene3D" id="3.30.450.30">
    <property type="entry name" value="Dynein light chain 2a, cytoplasmic"/>
    <property type="match status" value="1"/>
</dbReference>
<dbReference type="EMBL" id="DS113657">
    <property type="protein sequence ID" value="EAX98921.1"/>
    <property type="molecule type" value="Genomic_DNA"/>
</dbReference>
<evidence type="ECO:0000256" key="2">
    <source>
        <dbReference type="ARBA" id="ARBA00010058"/>
    </source>
</evidence>
<evidence type="ECO:0000313" key="8">
    <source>
        <dbReference type="Proteomes" id="UP000001542"/>
    </source>
</evidence>